<keyword evidence="7" id="KW-1185">Reference proteome</keyword>
<dbReference type="EMBL" id="RHPJ01000002">
    <property type="protein sequence ID" value="TGO05635.1"/>
    <property type="molecule type" value="Genomic_DNA"/>
</dbReference>
<comment type="cofactor">
    <cofactor evidence="2">
        <name>Fe cation</name>
        <dbReference type="ChEBI" id="CHEBI:24875"/>
    </cofactor>
    <text evidence="2">Binds 1 Fe cation per subunit.</text>
</comment>
<dbReference type="RefSeq" id="WP_135849606.1">
    <property type="nucleotide sequence ID" value="NZ_RHPJ01000002.1"/>
</dbReference>
<name>A0A4Z1E114_9MICO</name>
<evidence type="ECO:0000259" key="4">
    <source>
        <dbReference type="Pfam" id="PF02678"/>
    </source>
</evidence>
<dbReference type="OrthoDB" id="9780903at2"/>
<feature type="binding site" evidence="2">
    <location>
        <position position="120"/>
    </location>
    <ligand>
        <name>Fe cation</name>
        <dbReference type="ChEBI" id="CHEBI:24875"/>
    </ligand>
</feature>
<keyword evidence="2" id="KW-0479">Metal-binding</keyword>
<accession>A0A4Z1E114</accession>
<feature type="binding site" evidence="2">
    <location>
        <position position="76"/>
    </location>
    <ligand>
        <name>Fe cation</name>
        <dbReference type="ChEBI" id="CHEBI:24875"/>
    </ligand>
</feature>
<feature type="binding site" evidence="2">
    <location>
        <position position="74"/>
    </location>
    <ligand>
        <name>Fe cation</name>
        <dbReference type="ChEBI" id="CHEBI:24875"/>
    </ligand>
</feature>
<sequence length="324" mass="35075">MTNLDARPTEQDCPADAAGAPVLERYEARTVPLGGLRAAVVSRTLPHRALSTVGAWCFLDAFTPGEVPMNVLPHPHIGLQTVTWPLAGSMLHRDSLGSEQLLVPGELNIMTSGDGVAHSEFMVDDAGARGLQLWVALPDASRFVPRAFEHVADLPVREFAGARATVFVGDYDGAVSRASIHSPLLGLQIEVDPGADVEIPLRGDFEHAVQMIDGAARVAGEDLPQGPLLYLGRGRDSLRVEHLAPGDDGLTRLLLLGGEPLGEDLLMWWNFVGRTHEEVAAARADWEDRDLRAARFGVVPAHGEDRIPAPALPNVRLTPRRRRR</sequence>
<gene>
    <name evidence="6" type="ORF">SERN_1639</name>
</gene>
<dbReference type="InterPro" id="IPR014710">
    <property type="entry name" value="RmlC-like_jellyroll"/>
</dbReference>
<dbReference type="Pfam" id="PF05726">
    <property type="entry name" value="Pirin_C"/>
    <property type="match status" value="1"/>
</dbReference>
<dbReference type="AlphaFoldDB" id="A0A4Z1E114"/>
<comment type="similarity">
    <text evidence="1 3">Belongs to the pirin family.</text>
</comment>
<dbReference type="PANTHER" id="PTHR13903">
    <property type="entry name" value="PIRIN-RELATED"/>
    <property type="match status" value="1"/>
</dbReference>
<dbReference type="SUPFAM" id="SSF51182">
    <property type="entry name" value="RmlC-like cupins"/>
    <property type="match status" value="1"/>
</dbReference>
<dbReference type="InterPro" id="IPR003829">
    <property type="entry name" value="Pirin_N_dom"/>
</dbReference>
<dbReference type="Proteomes" id="UP000297318">
    <property type="component" value="Unassembled WGS sequence"/>
</dbReference>
<feature type="domain" description="Pirin C-terminal" evidence="5">
    <location>
        <begin position="187"/>
        <end position="289"/>
    </location>
</feature>
<evidence type="ECO:0000313" key="6">
    <source>
        <dbReference type="EMBL" id="TGO05635.1"/>
    </source>
</evidence>
<evidence type="ECO:0000256" key="2">
    <source>
        <dbReference type="PIRSR" id="PIRSR006232-1"/>
    </source>
</evidence>
<feature type="domain" description="Pirin N-terminal" evidence="4">
    <location>
        <begin position="42"/>
        <end position="135"/>
    </location>
</feature>
<organism evidence="6 7">
    <name type="scientific">Serinibacter arcticus</name>
    <dbReference type="NCBI Taxonomy" id="1655435"/>
    <lineage>
        <taxon>Bacteria</taxon>
        <taxon>Bacillati</taxon>
        <taxon>Actinomycetota</taxon>
        <taxon>Actinomycetes</taxon>
        <taxon>Micrococcales</taxon>
        <taxon>Beutenbergiaceae</taxon>
        <taxon>Serinibacter</taxon>
    </lineage>
</organism>
<dbReference type="InterPro" id="IPR008778">
    <property type="entry name" value="Pirin_C_dom"/>
</dbReference>
<evidence type="ECO:0000256" key="1">
    <source>
        <dbReference type="ARBA" id="ARBA00008416"/>
    </source>
</evidence>
<dbReference type="PIRSF" id="PIRSF006232">
    <property type="entry name" value="Pirin"/>
    <property type="match status" value="1"/>
</dbReference>
<dbReference type="Gene3D" id="2.60.120.10">
    <property type="entry name" value="Jelly Rolls"/>
    <property type="match status" value="2"/>
</dbReference>
<evidence type="ECO:0000259" key="5">
    <source>
        <dbReference type="Pfam" id="PF05726"/>
    </source>
</evidence>
<dbReference type="InterPro" id="IPR012093">
    <property type="entry name" value="Pirin"/>
</dbReference>
<dbReference type="InterPro" id="IPR011051">
    <property type="entry name" value="RmlC_Cupin_sf"/>
</dbReference>
<evidence type="ECO:0000256" key="3">
    <source>
        <dbReference type="RuleBase" id="RU003457"/>
    </source>
</evidence>
<feature type="binding site" evidence="2">
    <location>
        <position position="118"/>
    </location>
    <ligand>
        <name>Fe cation</name>
        <dbReference type="ChEBI" id="CHEBI:24875"/>
    </ligand>
</feature>
<dbReference type="CDD" id="cd02247">
    <property type="entry name" value="cupin_pirin_C"/>
    <property type="match status" value="1"/>
</dbReference>
<dbReference type="GO" id="GO:0046872">
    <property type="term" value="F:metal ion binding"/>
    <property type="evidence" value="ECO:0007669"/>
    <property type="project" value="UniProtKB-KW"/>
</dbReference>
<dbReference type="PANTHER" id="PTHR13903:SF8">
    <property type="entry name" value="PIRIN"/>
    <property type="match status" value="1"/>
</dbReference>
<proteinExistence type="inferred from homology"/>
<evidence type="ECO:0000313" key="7">
    <source>
        <dbReference type="Proteomes" id="UP000297318"/>
    </source>
</evidence>
<reference evidence="6 7" key="1">
    <citation type="submission" date="2018-11" db="EMBL/GenBank/DDBJ databases">
        <title>Complete genome sequencing of the Actinobacteria Serinibacter sp. K3-2.</title>
        <authorList>
            <person name="Rakitin A.L."/>
            <person name="Beletsky A.V."/>
            <person name="Mardanov A.V."/>
            <person name="Ravin N.V."/>
            <person name="Gromova A.S."/>
            <person name="Filippova S.N."/>
            <person name="Gal'Chenko V.F."/>
        </authorList>
    </citation>
    <scope>NUCLEOTIDE SEQUENCE [LARGE SCALE GENOMIC DNA]</scope>
    <source>
        <strain evidence="6 7">K3-2</strain>
    </source>
</reference>
<dbReference type="Pfam" id="PF02678">
    <property type="entry name" value="Pirin"/>
    <property type="match status" value="1"/>
</dbReference>
<keyword evidence="2" id="KW-0408">Iron</keyword>
<comment type="caution">
    <text evidence="6">The sequence shown here is derived from an EMBL/GenBank/DDBJ whole genome shotgun (WGS) entry which is preliminary data.</text>
</comment>
<protein>
    <submittedName>
        <fullName evidence="6">Putative pirin-like protein</fullName>
    </submittedName>
</protein>